<dbReference type="NCBIfam" id="TIGR01838">
    <property type="entry name" value="PHA_synth_I"/>
    <property type="match status" value="1"/>
</dbReference>
<dbReference type="InterPro" id="IPR010963">
    <property type="entry name" value="PHA_synth_I"/>
</dbReference>
<organism evidence="7 8">
    <name type="scientific">Phenylobacterium montanum</name>
    <dbReference type="NCBI Taxonomy" id="2823693"/>
    <lineage>
        <taxon>Bacteria</taxon>
        <taxon>Pseudomonadati</taxon>
        <taxon>Pseudomonadota</taxon>
        <taxon>Alphaproteobacteria</taxon>
        <taxon>Caulobacterales</taxon>
        <taxon>Caulobacteraceae</taxon>
        <taxon>Phenylobacterium</taxon>
    </lineage>
</organism>
<evidence type="ECO:0000313" key="7">
    <source>
        <dbReference type="EMBL" id="QUD88959.1"/>
    </source>
</evidence>
<gene>
    <name evidence="7" type="primary">phaC</name>
    <name evidence="7" type="ORF">KCG34_03475</name>
</gene>
<protein>
    <submittedName>
        <fullName evidence="7">Class I poly(R)-hydroxyalkanoic acid synthase</fullName>
    </submittedName>
</protein>
<accession>A0A975G1N8</accession>
<evidence type="ECO:0000313" key="8">
    <source>
        <dbReference type="Proteomes" id="UP000676409"/>
    </source>
</evidence>
<evidence type="ECO:0000259" key="6">
    <source>
        <dbReference type="Pfam" id="PF07167"/>
    </source>
</evidence>
<evidence type="ECO:0000256" key="3">
    <source>
        <dbReference type="ARBA" id="ARBA00022679"/>
    </source>
</evidence>
<sequence>MPTKPTSKAATAAKGAKTAKPKAAAKPAARAAKAVAEAAPKPKTAAKPAKAPPPKPAAAAAPPPEPPRAAPEAKPAAGATLMDFLSSDQRQALESISANLARAALTAQGAFAEAAMRQADRPAALSPDPFNVAPALSEVMGRLAAQPDRLMRAQADLFARYTDLWRTASRRALDGSAESVVEPAKGDKRFADPGWSDNPMFDVMKQSYLLTSNWLNDLVSGVDGVDPLAKRRVEFFTKMLTDAFSPSNFLISNPAALKEIAETKGESLVRGMENFAADLARGEGQLSISQTDFEKFKVGDNVATAPGKVVFQNDIIQLLQFSPSTDKVHEIPLLIFPPWINKFYILDLRPENSMIRWLAAQGFTVFVASWVNPDAKLATKTFEDYMIEGVYAASQAVMTQCKVKEVNTVGYCIGGTLLSCSLAYMAAKGDKRIKSATFFAAQQDFSEAGDLLLFTDDNWLATVEKQMDEGGGVLSGAAMADTFNALRANDLIWSFFVNNYLMGKEPKPFDLLYWNSDQTRMPKTLHLFYLREFYQKNRLAKGELVLGGETLDMGKVKIPVFVQSSKEDHIAPMRSVYKGAKLFGGPTTFMMAGSGHIAGVINAPVANKYQHWTNPALPATPDEWIKGAEEHPGSWWPYWAKWLAERSGPMVAARDPAKGPLKPIEDAPGSFVKVKS</sequence>
<dbReference type="Proteomes" id="UP000676409">
    <property type="component" value="Chromosome"/>
</dbReference>
<feature type="region of interest" description="Disordered" evidence="5">
    <location>
        <begin position="1"/>
        <end position="75"/>
    </location>
</feature>
<dbReference type="InterPro" id="IPR029058">
    <property type="entry name" value="AB_hydrolase_fold"/>
</dbReference>
<dbReference type="GO" id="GO:0005737">
    <property type="term" value="C:cytoplasm"/>
    <property type="evidence" value="ECO:0007669"/>
    <property type="project" value="UniProtKB-SubCell"/>
</dbReference>
<dbReference type="InterPro" id="IPR010941">
    <property type="entry name" value="PhaC_N"/>
</dbReference>
<name>A0A975G1N8_9CAUL</name>
<comment type="subcellular location">
    <subcellularLocation>
        <location evidence="1">Cytoplasm</location>
    </subcellularLocation>
</comment>
<dbReference type="EMBL" id="CP073078">
    <property type="protein sequence ID" value="QUD88959.1"/>
    <property type="molecule type" value="Genomic_DNA"/>
</dbReference>
<evidence type="ECO:0000256" key="2">
    <source>
        <dbReference type="ARBA" id="ARBA00022490"/>
    </source>
</evidence>
<reference evidence="7" key="1">
    <citation type="submission" date="2021-04" db="EMBL/GenBank/DDBJ databases">
        <title>The complete genome sequence of Caulobacter sp. S6.</title>
        <authorList>
            <person name="Tang Y."/>
            <person name="Ouyang W."/>
            <person name="Liu Q."/>
            <person name="Huang B."/>
            <person name="Guo Z."/>
            <person name="Lei P."/>
        </authorList>
    </citation>
    <scope>NUCLEOTIDE SEQUENCE</scope>
    <source>
        <strain evidence="7">S6</strain>
    </source>
</reference>
<dbReference type="RefSeq" id="WP_211939009.1">
    <property type="nucleotide sequence ID" value="NZ_CP073078.1"/>
</dbReference>
<feature type="compositionally biased region" description="Pro residues" evidence="5">
    <location>
        <begin position="50"/>
        <end position="69"/>
    </location>
</feature>
<dbReference type="GO" id="GO:0016746">
    <property type="term" value="F:acyltransferase activity"/>
    <property type="evidence" value="ECO:0007669"/>
    <property type="project" value="UniProtKB-KW"/>
</dbReference>
<feature type="domain" description="Poly-beta-hydroxybutyrate polymerase N-terminal" evidence="6">
    <location>
        <begin position="187"/>
        <end position="358"/>
    </location>
</feature>
<dbReference type="Gene3D" id="3.40.50.1820">
    <property type="entry name" value="alpha/beta hydrolase"/>
    <property type="match status" value="1"/>
</dbReference>
<feature type="compositionally biased region" description="Low complexity" evidence="5">
    <location>
        <begin position="1"/>
        <end position="49"/>
    </location>
</feature>
<dbReference type="AlphaFoldDB" id="A0A975G1N8"/>
<keyword evidence="8" id="KW-1185">Reference proteome</keyword>
<dbReference type="PANTHER" id="PTHR36837:SF5">
    <property type="entry name" value="POLY-3-HYDROXYBUTYRATE SYNTHASE"/>
    <property type="match status" value="1"/>
</dbReference>
<dbReference type="InterPro" id="IPR051321">
    <property type="entry name" value="PHA/PHB_synthase"/>
</dbReference>
<evidence type="ECO:0000256" key="1">
    <source>
        <dbReference type="ARBA" id="ARBA00004496"/>
    </source>
</evidence>
<proteinExistence type="predicted"/>
<dbReference type="SUPFAM" id="SSF53474">
    <property type="entry name" value="alpha/beta-Hydrolases"/>
    <property type="match status" value="1"/>
</dbReference>
<evidence type="ECO:0000256" key="4">
    <source>
        <dbReference type="ARBA" id="ARBA00023315"/>
    </source>
</evidence>
<keyword evidence="3" id="KW-0808">Transferase</keyword>
<dbReference type="GO" id="GO:0042619">
    <property type="term" value="P:poly-hydroxybutyrate biosynthetic process"/>
    <property type="evidence" value="ECO:0007669"/>
    <property type="project" value="InterPro"/>
</dbReference>
<keyword evidence="4" id="KW-0012">Acyltransferase</keyword>
<evidence type="ECO:0000256" key="5">
    <source>
        <dbReference type="SAM" id="MobiDB-lite"/>
    </source>
</evidence>
<dbReference type="KEGG" id="caul:KCG34_03475"/>
<keyword evidence="2" id="KW-0963">Cytoplasm</keyword>
<dbReference type="Pfam" id="PF07167">
    <property type="entry name" value="PhaC_N"/>
    <property type="match status" value="1"/>
</dbReference>
<dbReference type="PANTHER" id="PTHR36837">
    <property type="entry name" value="POLY(3-HYDROXYALKANOATE) POLYMERASE SUBUNIT PHAC"/>
    <property type="match status" value="1"/>
</dbReference>